<evidence type="ECO:0000313" key="1">
    <source>
        <dbReference type="EMBL" id="KAH0619173.1"/>
    </source>
</evidence>
<name>A0ABQ7SPA3_PHRPL</name>
<sequence length="123" mass="14351">MCCEWWGSGFFMTKQKQKKVIKILICELFPRILYCTETVKIQFFTYSCKSGKLPYIVLREAKTGEYSVKSEEGPRNMSQDAQRWFLFDKKKSPTCFSLCMAFVCLVIGLREVLICESLKLDSK</sequence>
<dbReference type="EMBL" id="JAIPUX010005289">
    <property type="protein sequence ID" value="KAH0619173.1"/>
    <property type="molecule type" value="Genomic_DNA"/>
</dbReference>
<keyword evidence="2" id="KW-1185">Reference proteome</keyword>
<accession>A0ABQ7SPA3</accession>
<organism evidence="1 2">
    <name type="scientific">Phrynosoma platyrhinos</name>
    <name type="common">Desert horned lizard</name>
    <dbReference type="NCBI Taxonomy" id="52577"/>
    <lineage>
        <taxon>Eukaryota</taxon>
        <taxon>Metazoa</taxon>
        <taxon>Chordata</taxon>
        <taxon>Craniata</taxon>
        <taxon>Vertebrata</taxon>
        <taxon>Euteleostomi</taxon>
        <taxon>Lepidosauria</taxon>
        <taxon>Squamata</taxon>
        <taxon>Bifurcata</taxon>
        <taxon>Unidentata</taxon>
        <taxon>Episquamata</taxon>
        <taxon>Toxicofera</taxon>
        <taxon>Iguania</taxon>
        <taxon>Phrynosomatidae</taxon>
        <taxon>Phrynosomatinae</taxon>
        <taxon>Phrynosoma</taxon>
    </lineage>
</organism>
<protein>
    <submittedName>
        <fullName evidence="1">Uncharacterized protein</fullName>
    </submittedName>
</protein>
<gene>
    <name evidence="1" type="ORF">JD844_018927</name>
</gene>
<evidence type="ECO:0000313" key="2">
    <source>
        <dbReference type="Proteomes" id="UP000826234"/>
    </source>
</evidence>
<proteinExistence type="predicted"/>
<reference evidence="1 2" key="1">
    <citation type="journal article" date="2022" name="Gigascience">
        <title>A chromosome-level genome assembly and annotation of the desert horned lizard, Phrynosoma platyrhinos, provides insight into chromosomal rearrangements among reptiles.</title>
        <authorList>
            <person name="Koochekian N."/>
            <person name="Ascanio A."/>
            <person name="Farleigh K."/>
            <person name="Card D.C."/>
            <person name="Schield D.R."/>
            <person name="Castoe T.A."/>
            <person name="Jezkova T."/>
        </authorList>
    </citation>
    <scope>NUCLEOTIDE SEQUENCE [LARGE SCALE GENOMIC DNA]</scope>
    <source>
        <strain evidence="1">NK-2021</strain>
    </source>
</reference>
<comment type="caution">
    <text evidence="1">The sequence shown here is derived from an EMBL/GenBank/DDBJ whole genome shotgun (WGS) entry which is preliminary data.</text>
</comment>
<dbReference type="Proteomes" id="UP000826234">
    <property type="component" value="Unassembled WGS sequence"/>
</dbReference>